<sequence>MLRVLPTSVRAAVTATGAGAGIGRTCDDDRRIGGARAHVAAPADRRRAVPPAVAPGPPAGFSGDRLRADLRYGPTRLVLRIPDEVYTVGDGGVVTAAFTLSVGVGPVGLTTAWVHETVRREDDPIRGSVADVRELTAPDTPVGAGPGRVVSDLATRLPAGPSGLVTRAAGAADGP</sequence>
<gene>
    <name evidence="2" type="ORF">WHI96_12075</name>
</gene>
<dbReference type="EMBL" id="JBEDNP010000006">
    <property type="protein sequence ID" value="MEQ3539564.1"/>
    <property type="molecule type" value="Genomic_DNA"/>
</dbReference>
<keyword evidence="3" id="KW-1185">Reference proteome</keyword>
<dbReference type="Proteomes" id="UP001464923">
    <property type="component" value="Unassembled WGS sequence"/>
</dbReference>
<evidence type="ECO:0000256" key="1">
    <source>
        <dbReference type="SAM" id="MobiDB-lite"/>
    </source>
</evidence>
<dbReference type="RefSeq" id="WP_345649189.1">
    <property type="nucleotide sequence ID" value="NZ_BAABLY010000059.1"/>
</dbReference>
<protein>
    <submittedName>
        <fullName evidence="2">Uncharacterized protein</fullName>
    </submittedName>
</protein>
<accession>A0ABV1JVH0</accession>
<evidence type="ECO:0000313" key="3">
    <source>
        <dbReference type="Proteomes" id="UP001464923"/>
    </source>
</evidence>
<evidence type="ECO:0000313" key="2">
    <source>
        <dbReference type="EMBL" id="MEQ3539564.1"/>
    </source>
</evidence>
<feature type="region of interest" description="Disordered" evidence="1">
    <location>
        <begin position="41"/>
        <end position="65"/>
    </location>
</feature>
<comment type="caution">
    <text evidence="2">The sequence shown here is derived from an EMBL/GenBank/DDBJ whole genome shotgun (WGS) entry which is preliminary data.</text>
</comment>
<reference evidence="2 3" key="1">
    <citation type="submission" date="2024-03" db="EMBL/GenBank/DDBJ databases">
        <title>Draft genome sequence of Pseudonocardia tropica JCM 19149.</title>
        <authorList>
            <person name="Butdee W."/>
            <person name="Duangmal K."/>
        </authorList>
    </citation>
    <scope>NUCLEOTIDE SEQUENCE [LARGE SCALE GENOMIC DNA]</scope>
    <source>
        <strain evidence="2 3">JCM 19149</strain>
    </source>
</reference>
<name>A0ABV1JVH0_9PSEU</name>
<proteinExistence type="predicted"/>
<organism evidence="2 3">
    <name type="scientific">Pseudonocardia tropica</name>
    <dbReference type="NCBI Taxonomy" id="681289"/>
    <lineage>
        <taxon>Bacteria</taxon>
        <taxon>Bacillati</taxon>
        <taxon>Actinomycetota</taxon>
        <taxon>Actinomycetes</taxon>
        <taxon>Pseudonocardiales</taxon>
        <taxon>Pseudonocardiaceae</taxon>
        <taxon>Pseudonocardia</taxon>
    </lineage>
</organism>